<accession>A0A6V8MP52</accession>
<reference evidence="3" key="1">
    <citation type="submission" date="2020-06" db="EMBL/GenBank/DDBJ databases">
        <title>Draft genomic sequence of Geomonas sp. Red330.</title>
        <authorList>
            <person name="Itoh H."/>
            <person name="Zhenxing X."/>
            <person name="Ushijima N."/>
            <person name="Masuda Y."/>
            <person name="Shiratori Y."/>
            <person name="Senoo K."/>
        </authorList>
    </citation>
    <scope>NUCLEOTIDE SEQUENCE [LARGE SCALE GENOMIC DNA]</scope>
    <source>
        <strain evidence="3">Red330</strain>
    </source>
</reference>
<dbReference type="GO" id="GO:0008782">
    <property type="term" value="F:adenosylhomocysteine nucleosidase activity"/>
    <property type="evidence" value="ECO:0007669"/>
    <property type="project" value="TreeGrafter"/>
</dbReference>
<evidence type="ECO:0000313" key="3">
    <source>
        <dbReference type="Proteomes" id="UP000556026"/>
    </source>
</evidence>
<evidence type="ECO:0000313" key="2">
    <source>
        <dbReference type="EMBL" id="GFO61835.1"/>
    </source>
</evidence>
<dbReference type="PANTHER" id="PTHR46832:SF1">
    <property type="entry name" value="5'-METHYLTHIOADENOSINE_S-ADENOSYLHOMOCYSTEINE NUCLEOSIDASE"/>
    <property type="match status" value="1"/>
</dbReference>
<dbReference type="PANTHER" id="PTHR46832">
    <property type="entry name" value="5'-METHYLTHIOADENOSINE/S-ADENOSYLHOMOCYSTEINE NUCLEOSIDASE"/>
    <property type="match status" value="1"/>
</dbReference>
<feature type="domain" description="Nucleoside phosphorylase" evidence="1">
    <location>
        <begin position="7"/>
        <end position="218"/>
    </location>
</feature>
<protein>
    <submittedName>
        <fullName evidence="2">MTA/SAH nucleosidase</fullName>
    </submittedName>
</protein>
<dbReference type="CDD" id="cd17877">
    <property type="entry name" value="NP_MTAN-like"/>
    <property type="match status" value="1"/>
</dbReference>
<dbReference type="GO" id="GO:0019284">
    <property type="term" value="P:L-methionine salvage from S-adenosylmethionine"/>
    <property type="evidence" value="ECO:0007669"/>
    <property type="project" value="TreeGrafter"/>
</dbReference>
<proteinExistence type="predicted"/>
<sequence>MEMTGLGLVAAMPEEIAPLLRKVGKPRRENRQGYNWYRFEVSGVPVTLIESGMGPRHAQAATRALIEAAQPALLLNFGFTGAVRPGLEVADLVLAERVLFLNADQVVEQPRPDTALVRVVSDTLTAGSQRVVQGTLVTAASITSKAALGGRLPAELPHPVLDMESAAFMTEAARAGIPALVLRCISDAADEELGFSLDEFCDAELKIRLPRVLWTVLRKPYIIPQLIRLADNTSRAGKSLADGVHRTLGALAGCGATGGNRP</sequence>
<keyword evidence="3" id="KW-1185">Reference proteome</keyword>
<dbReference type="Gene3D" id="3.40.50.1580">
    <property type="entry name" value="Nucleoside phosphorylase domain"/>
    <property type="match status" value="1"/>
</dbReference>
<dbReference type="EMBL" id="BLXX01000021">
    <property type="protein sequence ID" value="GFO61835.1"/>
    <property type="molecule type" value="Genomic_DNA"/>
</dbReference>
<dbReference type="RefSeq" id="WP_183356621.1">
    <property type="nucleotide sequence ID" value="NZ_BLXX01000021.1"/>
</dbReference>
<dbReference type="GO" id="GO:0008930">
    <property type="term" value="F:methylthioadenosine nucleosidase activity"/>
    <property type="evidence" value="ECO:0007669"/>
    <property type="project" value="TreeGrafter"/>
</dbReference>
<dbReference type="Proteomes" id="UP000556026">
    <property type="component" value="Unassembled WGS sequence"/>
</dbReference>
<organism evidence="2 3">
    <name type="scientific">Geomonas silvestris</name>
    <dbReference type="NCBI Taxonomy" id="2740184"/>
    <lineage>
        <taxon>Bacteria</taxon>
        <taxon>Pseudomonadati</taxon>
        <taxon>Thermodesulfobacteriota</taxon>
        <taxon>Desulfuromonadia</taxon>
        <taxon>Geobacterales</taxon>
        <taxon>Geobacteraceae</taxon>
        <taxon>Geomonas</taxon>
    </lineage>
</organism>
<gene>
    <name evidence="2" type="ORF">GMST_41600</name>
</gene>
<dbReference type="AlphaFoldDB" id="A0A6V8MP52"/>
<dbReference type="Pfam" id="PF01048">
    <property type="entry name" value="PNP_UDP_1"/>
    <property type="match status" value="1"/>
</dbReference>
<dbReference type="SUPFAM" id="SSF53167">
    <property type="entry name" value="Purine and uridine phosphorylases"/>
    <property type="match status" value="1"/>
</dbReference>
<dbReference type="InterPro" id="IPR035994">
    <property type="entry name" value="Nucleoside_phosphorylase_sf"/>
</dbReference>
<comment type="caution">
    <text evidence="2">The sequence shown here is derived from an EMBL/GenBank/DDBJ whole genome shotgun (WGS) entry which is preliminary data.</text>
</comment>
<dbReference type="GO" id="GO:0005829">
    <property type="term" value="C:cytosol"/>
    <property type="evidence" value="ECO:0007669"/>
    <property type="project" value="TreeGrafter"/>
</dbReference>
<dbReference type="InterPro" id="IPR000845">
    <property type="entry name" value="Nucleoside_phosphorylase_d"/>
</dbReference>
<dbReference type="GO" id="GO:0009116">
    <property type="term" value="P:nucleoside metabolic process"/>
    <property type="evidence" value="ECO:0007669"/>
    <property type="project" value="InterPro"/>
</dbReference>
<evidence type="ECO:0000259" key="1">
    <source>
        <dbReference type="Pfam" id="PF01048"/>
    </source>
</evidence>
<name>A0A6V8MP52_9BACT</name>